<reference evidence="2 3" key="1">
    <citation type="submission" date="2022-02" db="EMBL/GenBank/DDBJ databases">
        <title>Genome sequence data of Kingella unionensis sp. nov. strain CICC 24913 (CCUG 75125).</title>
        <authorList>
            <person name="Xiao M."/>
        </authorList>
    </citation>
    <scope>NUCLEOTIDE SEQUENCE [LARGE SCALE GENOMIC DNA]</scope>
    <source>
        <strain evidence="2 3">CICC 24913</strain>
    </source>
</reference>
<keyword evidence="3" id="KW-1185">Reference proteome</keyword>
<organism evidence="2 3">
    <name type="scientific">Kingella pumchi</name>
    <dbReference type="NCBI Taxonomy" id="2779506"/>
    <lineage>
        <taxon>Bacteria</taxon>
        <taxon>Pseudomonadati</taxon>
        <taxon>Pseudomonadota</taxon>
        <taxon>Betaproteobacteria</taxon>
        <taxon>Neisseriales</taxon>
        <taxon>Neisseriaceae</taxon>
        <taxon>Kingella</taxon>
    </lineage>
</organism>
<dbReference type="NCBIfam" id="TIGR02532">
    <property type="entry name" value="IV_pilin_GFxxxE"/>
    <property type="match status" value="1"/>
</dbReference>
<proteinExistence type="predicted"/>
<protein>
    <submittedName>
        <fullName evidence="2">Prepilin-type N-terminal cleavage/methylation domain-containing protein</fullName>
    </submittedName>
</protein>
<dbReference type="Proteomes" id="UP001298424">
    <property type="component" value="Unassembled WGS sequence"/>
</dbReference>
<comment type="caution">
    <text evidence="2">The sequence shown here is derived from an EMBL/GenBank/DDBJ whole genome shotgun (WGS) entry which is preliminary data.</text>
</comment>
<name>A0ABS9NKR0_9NEIS</name>
<feature type="transmembrane region" description="Helical" evidence="1">
    <location>
        <begin position="21"/>
        <end position="45"/>
    </location>
</feature>
<dbReference type="EMBL" id="JAKOOW010000001">
    <property type="protein sequence ID" value="MCG6502923.1"/>
    <property type="molecule type" value="Genomic_DNA"/>
</dbReference>
<keyword evidence="1" id="KW-0812">Transmembrane</keyword>
<dbReference type="RefSeq" id="WP_238744789.1">
    <property type="nucleotide sequence ID" value="NZ_JAKOOW010000001.1"/>
</dbReference>
<evidence type="ECO:0000313" key="2">
    <source>
        <dbReference type="EMBL" id="MCG6502923.1"/>
    </source>
</evidence>
<keyword evidence="1" id="KW-1133">Transmembrane helix</keyword>
<sequence>MNRYLLSKRLNSHKGQVHGFTLIEFLVASALAVIVIMAATGTYFITRKLNDSAEQRVDFQRNLRNASSMLTRDARGAGAFGCFSTTVASSERFPLAEVGVNGPFRSGGSGFYSSILDDGENGGYGVRIIPQNQSTNALTAFGANNITINSPILLFTYGKGYASVSGVKGLDALQLDRSYASDADVSQAIANKGQLVLSSCQNAVVVKPTGVNGDIVNLSKGVDIPEIDSSNLNAATNLSVSRLYTSAYFVGTVNGQSSLLRYELGSDGTWQGPQLLSEGVSQMTVNFGYLKNCVAASSPAAASNIFTLKHSYDFSDDLSQKTLPAIIRISLTYDNDLSGSQARTEDFIINATVRSGNSCINSLI</sequence>
<keyword evidence="1" id="KW-0472">Membrane</keyword>
<dbReference type="PROSITE" id="PS00409">
    <property type="entry name" value="PROKAR_NTER_METHYL"/>
    <property type="match status" value="1"/>
</dbReference>
<evidence type="ECO:0000313" key="3">
    <source>
        <dbReference type="Proteomes" id="UP001298424"/>
    </source>
</evidence>
<evidence type="ECO:0000256" key="1">
    <source>
        <dbReference type="SAM" id="Phobius"/>
    </source>
</evidence>
<accession>A0ABS9NKR0</accession>
<dbReference type="InterPro" id="IPR012902">
    <property type="entry name" value="N_methyl_site"/>
</dbReference>
<gene>
    <name evidence="2" type="ORF">MB824_00180</name>
</gene>